<dbReference type="AlphaFoldDB" id="A0A2A3LVU7"/>
<protein>
    <submittedName>
        <fullName evidence="1">Uncharacterized protein</fullName>
    </submittedName>
</protein>
<organism evidence="1 2">
    <name type="scientific">Pseudomonas plecoglossicida</name>
    <dbReference type="NCBI Taxonomy" id="70775"/>
    <lineage>
        <taxon>Bacteria</taxon>
        <taxon>Pseudomonadati</taxon>
        <taxon>Pseudomonadota</taxon>
        <taxon>Gammaproteobacteria</taxon>
        <taxon>Pseudomonadales</taxon>
        <taxon>Pseudomonadaceae</taxon>
        <taxon>Pseudomonas</taxon>
    </lineage>
</organism>
<evidence type="ECO:0000313" key="2">
    <source>
        <dbReference type="Proteomes" id="UP000218102"/>
    </source>
</evidence>
<dbReference type="EMBL" id="NTME01000076">
    <property type="protein sequence ID" value="PBJ91946.1"/>
    <property type="molecule type" value="Genomic_DNA"/>
</dbReference>
<dbReference type="RefSeq" id="WP_054894506.1">
    <property type="nucleotide sequence ID" value="NZ_NTME01000076.1"/>
</dbReference>
<name>A0A2A3LVU7_PSEDL</name>
<comment type="caution">
    <text evidence="1">The sequence shown here is derived from an EMBL/GenBank/DDBJ whole genome shotgun (WGS) entry which is preliminary data.</text>
</comment>
<accession>A0A2A3LVU7</accession>
<evidence type="ECO:0000313" key="1">
    <source>
        <dbReference type="EMBL" id="PBJ91946.1"/>
    </source>
</evidence>
<reference evidence="1 2" key="1">
    <citation type="submission" date="2017-09" db="EMBL/GenBank/DDBJ databases">
        <authorList>
            <person name="Ehlers B."/>
            <person name="Leendertz F.H."/>
        </authorList>
    </citation>
    <scope>NUCLEOTIDE SEQUENCE [LARGE SCALE GENOMIC DNA]</scope>
    <source>
        <strain evidence="1 2">DJ-1</strain>
    </source>
</reference>
<dbReference type="Proteomes" id="UP000218102">
    <property type="component" value="Unassembled WGS sequence"/>
</dbReference>
<sequence length="125" mass="13838">MRALEEIVTEFFQGWDGKHISEPAFGALRELAKDGRFDQMTTLLEACVELHGRVAMGFVLDHLPGVLLNNYVYGQAEASATIVENYWRDEDVATTIRDAALKPGKLSVVVPKILSDLGKMAESSR</sequence>
<proteinExistence type="predicted"/>
<gene>
    <name evidence="1" type="ORF">CMV24_29765</name>
</gene>